<dbReference type="AlphaFoldDB" id="L8GMX3"/>
<dbReference type="EMBL" id="KB008060">
    <property type="protein sequence ID" value="ELR14337.1"/>
    <property type="molecule type" value="Genomic_DNA"/>
</dbReference>
<organism evidence="2 3">
    <name type="scientific">Acanthamoeba castellanii (strain ATCC 30010 / Neff)</name>
    <dbReference type="NCBI Taxonomy" id="1257118"/>
    <lineage>
        <taxon>Eukaryota</taxon>
        <taxon>Amoebozoa</taxon>
        <taxon>Discosea</taxon>
        <taxon>Longamoebia</taxon>
        <taxon>Centramoebida</taxon>
        <taxon>Acanthamoebidae</taxon>
        <taxon>Acanthamoeba</taxon>
    </lineage>
</organism>
<name>L8GMX3_ACACF</name>
<reference evidence="2 3" key="1">
    <citation type="journal article" date="2013" name="Genome Biol.">
        <title>Genome of Acanthamoeba castellanii highlights extensive lateral gene transfer and early evolution of tyrosine kinase signaling.</title>
        <authorList>
            <person name="Clarke M."/>
            <person name="Lohan A.J."/>
            <person name="Liu B."/>
            <person name="Lagkouvardos I."/>
            <person name="Roy S."/>
            <person name="Zafar N."/>
            <person name="Bertelli C."/>
            <person name="Schilde C."/>
            <person name="Kianianmomeni A."/>
            <person name="Burglin T.R."/>
            <person name="Frech C."/>
            <person name="Turcotte B."/>
            <person name="Kopec K.O."/>
            <person name="Synnott J.M."/>
            <person name="Choo C."/>
            <person name="Paponov I."/>
            <person name="Finkler A."/>
            <person name="Soon Heng Tan C."/>
            <person name="Hutchins A.P."/>
            <person name="Weinmeier T."/>
            <person name="Rattei T."/>
            <person name="Chu J.S."/>
            <person name="Gimenez G."/>
            <person name="Irimia M."/>
            <person name="Rigden D.J."/>
            <person name="Fitzpatrick D.A."/>
            <person name="Lorenzo-Morales J."/>
            <person name="Bateman A."/>
            <person name="Chiu C.H."/>
            <person name="Tang P."/>
            <person name="Hegemann P."/>
            <person name="Fromm H."/>
            <person name="Raoult D."/>
            <person name="Greub G."/>
            <person name="Miranda-Saavedra D."/>
            <person name="Chen N."/>
            <person name="Nash P."/>
            <person name="Ginger M.L."/>
            <person name="Horn M."/>
            <person name="Schaap P."/>
            <person name="Caler L."/>
            <person name="Loftus B."/>
        </authorList>
    </citation>
    <scope>NUCLEOTIDE SEQUENCE [LARGE SCALE GENOMIC DNA]</scope>
    <source>
        <strain evidence="2 3">Neff</strain>
    </source>
</reference>
<proteinExistence type="predicted"/>
<accession>L8GMX3</accession>
<evidence type="ECO:0000313" key="2">
    <source>
        <dbReference type="EMBL" id="ELR14337.1"/>
    </source>
</evidence>
<dbReference type="GeneID" id="14914908"/>
<feature type="domain" description="Calcium/calmodulin-dependent protein kinase II association-domain" evidence="1">
    <location>
        <begin position="13"/>
        <end position="108"/>
    </location>
</feature>
<keyword evidence="3" id="KW-1185">Reference proteome</keyword>
<dbReference type="InterPro" id="IPR013543">
    <property type="entry name" value="Ca/CaM-dep_prot_kinase-assoc"/>
</dbReference>
<dbReference type="GO" id="GO:0004683">
    <property type="term" value="F:calcium/calmodulin-dependent protein kinase activity"/>
    <property type="evidence" value="ECO:0007669"/>
    <property type="project" value="InterPro"/>
</dbReference>
<evidence type="ECO:0000259" key="1">
    <source>
        <dbReference type="Pfam" id="PF08332"/>
    </source>
</evidence>
<dbReference type="KEGG" id="acan:ACA1_107580"/>
<sequence>MCFNRPDGTYTDLRRRASGHLVEGMPFHRFYFDLAQGRKDGGASPVNTTMSSPKVTLLGGGSVGIVAYIRLIQKVGEGGKPMTLAFEETRVWHKVEGTWKHVHFHRSAPNTHN</sequence>
<keyword evidence="2" id="KW-0808">Transferase</keyword>
<dbReference type="GO" id="GO:0005516">
    <property type="term" value="F:calmodulin binding"/>
    <property type="evidence" value="ECO:0007669"/>
    <property type="project" value="InterPro"/>
</dbReference>
<dbReference type="RefSeq" id="XP_004336350.1">
    <property type="nucleotide sequence ID" value="XM_004336302.1"/>
</dbReference>
<dbReference type="Proteomes" id="UP000011083">
    <property type="component" value="Unassembled WGS sequence"/>
</dbReference>
<dbReference type="OrthoDB" id="442176at2759"/>
<dbReference type="VEuPathDB" id="AmoebaDB:ACA1_107580"/>
<dbReference type="Gene3D" id="3.10.450.50">
    <property type="match status" value="1"/>
</dbReference>
<protein>
    <submittedName>
        <fullName evidence="2">Calcium/calmodulindependent protein kinase type II delta chain, putative</fullName>
    </submittedName>
</protein>
<dbReference type="SUPFAM" id="SSF54427">
    <property type="entry name" value="NTF2-like"/>
    <property type="match status" value="1"/>
</dbReference>
<evidence type="ECO:0000313" key="3">
    <source>
        <dbReference type="Proteomes" id="UP000011083"/>
    </source>
</evidence>
<keyword evidence="2" id="KW-0418">Kinase</keyword>
<dbReference type="Pfam" id="PF08332">
    <property type="entry name" value="CaMKII_AD"/>
    <property type="match status" value="1"/>
</dbReference>
<gene>
    <name evidence="2" type="ORF">ACA1_107580</name>
</gene>
<dbReference type="STRING" id="1257118.L8GMX3"/>
<dbReference type="InterPro" id="IPR032710">
    <property type="entry name" value="NTF2-like_dom_sf"/>
</dbReference>